<dbReference type="AlphaFoldDB" id="A0A9W4XQQ1"/>
<reference evidence="2" key="1">
    <citation type="submission" date="2023-01" db="EMBL/GenBank/DDBJ databases">
        <authorList>
            <person name="Van Ghelder C."/>
            <person name="Rancurel C."/>
        </authorList>
    </citation>
    <scope>NUCLEOTIDE SEQUENCE</scope>
    <source>
        <strain evidence="2">CNCM I-4278</strain>
    </source>
</reference>
<sequence>MTTHSDLQPPWDSTPGSQFSLNDSLMRPRAGTSFSLFQKLPPELRNRIWKFSLPQQRLLKVTVTAAEPSRVSTSKVPNLSLYQEKNRLGNVISGADYFLRLGSTDTNSPLLYVNNEANAVVQSDTILIYVKRDEDEVHFADFVHDALAYDRKKKGILHMAIMSKKYESKIRLPMDLSCLHSRAKAALASTLAGLDSVSLVHLYPTRTLHQGLSQVLLRGGKPDDRLVQFDEASPLKENLLRFYRAFPLWASTATYSMLQTDPRSASQYLELTDAAHDPRSLIRAWRMLETAYNIPPTSDTKIRIWLAMGEPDERQQISTLYQAFMFRQREEQTWMRLLARGNFYVPERDPDNDDALDFSEMLNAIGFWSIPAEAFGFVPEVDYAEHRWGRLGAWI</sequence>
<keyword evidence="3" id="KW-1185">Reference proteome</keyword>
<dbReference type="Proteomes" id="UP001152607">
    <property type="component" value="Unassembled WGS sequence"/>
</dbReference>
<comment type="caution">
    <text evidence="2">The sequence shown here is derived from an EMBL/GenBank/DDBJ whole genome shotgun (WGS) entry which is preliminary data.</text>
</comment>
<evidence type="ECO:0000259" key="1">
    <source>
        <dbReference type="Pfam" id="PF20150"/>
    </source>
</evidence>
<protein>
    <recommendedName>
        <fullName evidence="1">2EXR domain-containing protein</fullName>
    </recommendedName>
</protein>
<feature type="domain" description="2EXR" evidence="1">
    <location>
        <begin position="34"/>
        <end position="122"/>
    </location>
</feature>
<dbReference type="OrthoDB" id="3469466at2759"/>
<name>A0A9W4XQQ1_9PLEO</name>
<dbReference type="InterPro" id="IPR018247">
    <property type="entry name" value="EF_Hand_1_Ca_BS"/>
</dbReference>
<dbReference type="PROSITE" id="PS00018">
    <property type="entry name" value="EF_HAND_1"/>
    <property type="match status" value="1"/>
</dbReference>
<gene>
    <name evidence="2" type="ORF">PDIGIT_LOCUS10284</name>
</gene>
<dbReference type="PANTHER" id="PTHR35910">
    <property type="entry name" value="2EXR DOMAIN-CONTAINING PROTEIN"/>
    <property type="match status" value="1"/>
</dbReference>
<organism evidence="2 3">
    <name type="scientific">Periconia digitata</name>
    <dbReference type="NCBI Taxonomy" id="1303443"/>
    <lineage>
        <taxon>Eukaryota</taxon>
        <taxon>Fungi</taxon>
        <taxon>Dikarya</taxon>
        <taxon>Ascomycota</taxon>
        <taxon>Pezizomycotina</taxon>
        <taxon>Dothideomycetes</taxon>
        <taxon>Pleosporomycetidae</taxon>
        <taxon>Pleosporales</taxon>
        <taxon>Massarineae</taxon>
        <taxon>Periconiaceae</taxon>
        <taxon>Periconia</taxon>
    </lineage>
</organism>
<dbReference type="EMBL" id="CAOQHR010000007">
    <property type="protein sequence ID" value="CAI6337175.1"/>
    <property type="molecule type" value="Genomic_DNA"/>
</dbReference>
<accession>A0A9W4XQQ1</accession>
<evidence type="ECO:0000313" key="3">
    <source>
        <dbReference type="Proteomes" id="UP001152607"/>
    </source>
</evidence>
<evidence type="ECO:0000313" key="2">
    <source>
        <dbReference type="EMBL" id="CAI6337175.1"/>
    </source>
</evidence>
<dbReference type="Pfam" id="PF20150">
    <property type="entry name" value="2EXR"/>
    <property type="match status" value="1"/>
</dbReference>
<proteinExistence type="predicted"/>
<dbReference type="PANTHER" id="PTHR35910:SF6">
    <property type="entry name" value="2EXR DOMAIN-CONTAINING PROTEIN"/>
    <property type="match status" value="1"/>
</dbReference>
<dbReference type="InterPro" id="IPR045518">
    <property type="entry name" value="2EXR"/>
</dbReference>